<reference evidence="5" key="1">
    <citation type="submission" date="2016-10" db="EMBL/GenBank/DDBJ databases">
        <authorList>
            <person name="Varghese N."/>
            <person name="Submissions S."/>
        </authorList>
    </citation>
    <scope>NUCLEOTIDE SEQUENCE [LARGE SCALE GENOMIC DNA]</scope>
    <source>
        <strain evidence="5">DSM 22427</strain>
    </source>
</reference>
<dbReference type="InterPro" id="IPR000182">
    <property type="entry name" value="GNAT_dom"/>
</dbReference>
<evidence type="ECO:0000259" key="3">
    <source>
        <dbReference type="PROSITE" id="PS51186"/>
    </source>
</evidence>
<dbReference type="CDD" id="cd04301">
    <property type="entry name" value="NAT_SF"/>
    <property type="match status" value="1"/>
</dbReference>
<proteinExistence type="predicted"/>
<keyword evidence="1 4" id="KW-0808">Transferase</keyword>
<dbReference type="AlphaFoldDB" id="A0A1I6UQJ6"/>
<gene>
    <name evidence="4" type="ORF">SAMN04488556_4024</name>
</gene>
<evidence type="ECO:0000313" key="4">
    <source>
        <dbReference type="EMBL" id="SFT03732.1"/>
    </source>
</evidence>
<dbReference type="SUPFAM" id="SSF55729">
    <property type="entry name" value="Acyl-CoA N-acyltransferases (Nat)"/>
    <property type="match status" value="1"/>
</dbReference>
<sequence>MSEPNVQRATAAVAEQLAEVYQSAYQENRRLGLPNNEAESVSKKRIAGLIRKSTVYVAKKGDDVIGGVCLENTDSDRVKLRRLAVHEDWKGEGVGRQLLDYAEEQAQYHGYATIWLITPKAHPYLPEMYRQRGYEDVETVSQENYDFEFLVMEKRMS</sequence>
<dbReference type="Gene3D" id="3.40.630.30">
    <property type="match status" value="1"/>
</dbReference>
<dbReference type="InterPro" id="IPR016181">
    <property type="entry name" value="Acyl_CoA_acyltransferase"/>
</dbReference>
<dbReference type="EMBL" id="FOZS01000005">
    <property type="protein sequence ID" value="SFT03732.1"/>
    <property type="molecule type" value="Genomic_DNA"/>
</dbReference>
<dbReference type="OrthoDB" id="11597at2157"/>
<dbReference type="GO" id="GO:0016747">
    <property type="term" value="F:acyltransferase activity, transferring groups other than amino-acyl groups"/>
    <property type="evidence" value="ECO:0007669"/>
    <property type="project" value="InterPro"/>
</dbReference>
<accession>A0A1I6UQJ6</accession>
<feature type="domain" description="N-acetyltransferase" evidence="3">
    <location>
        <begin position="4"/>
        <end position="157"/>
    </location>
</feature>
<evidence type="ECO:0000256" key="2">
    <source>
        <dbReference type="ARBA" id="ARBA00023315"/>
    </source>
</evidence>
<keyword evidence="5" id="KW-1185">Reference proteome</keyword>
<dbReference type="Pfam" id="PF13508">
    <property type="entry name" value="Acetyltransf_7"/>
    <property type="match status" value="1"/>
</dbReference>
<dbReference type="RefSeq" id="WP_092907377.1">
    <property type="nucleotide sequence ID" value="NZ_FOZS01000005.1"/>
</dbReference>
<evidence type="ECO:0000256" key="1">
    <source>
        <dbReference type="ARBA" id="ARBA00022679"/>
    </source>
</evidence>
<dbReference type="PROSITE" id="PS51186">
    <property type="entry name" value="GNAT"/>
    <property type="match status" value="1"/>
</dbReference>
<dbReference type="PANTHER" id="PTHR43877">
    <property type="entry name" value="AMINOALKYLPHOSPHONATE N-ACETYLTRANSFERASE-RELATED-RELATED"/>
    <property type="match status" value="1"/>
</dbReference>
<dbReference type="Proteomes" id="UP000199199">
    <property type="component" value="Unassembled WGS sequence"/>
</dbReference>
<evidence type="ECO:0000313" key="5">
    <source>
        <dbReference type="Proteomes" id="UP000199199"/>
    </source>
</evidence>
<protein>
    <submittedName>
        <fullName evidence="4">Acetyltransferase (GNAT) domain-containing protein</fullName>
    </submittedName>
</protein>
<keyword evidence="2" id="KW-0012">Acyltransferase</keyword>
<dbReference type="InterPro" id="IPR050832">
    <property type="entry name" value="Bact_Acetyltransf"/>
</dbReference>
<organism evidence="4 5">
    <name type="scientific">Halostagnicola kamekurae</name>
    <dbReference type="NCBI Taxonomy" id="619731"/>
    <lineage>
        <taxon>Archaea</taxon>
        <taxon>Methanobacteriati</taxon>
        <taxon>Methanobacteriota</taxon>
        <taxon>Stenosarchaea group</taxon>
        <taxon>Halobacteria</taxon>
        <taxon>Halobacteriales</taxon>
        <taxon>Natrialbaceae</taxon>
        <taxon>Halostagnicola</taxon>
    </lineage>
</organism>
<name>A0A1I6UQJ6_9EURY</name>